<keyword evidence="6 8" id="KW-0560">Oxidoreductase</keyword>
<dbReference type="InterPro" id="IPR029479">
    <property type="entry name" value="Nitroreductase"/>
</dbReference>
<dbReference type="PANTHER" id="PTHR43673">
    <property type="entry name" value="NAD(P)H NITROREDUCTASE YDGI-RELATED"/>
    <property type="match status" value="1"/>
</dbReference>
<evidence type="ECO:0000256" key="1">
    <source>
        <dbReference type="ARBA" id="ARBA00001917"/>
    </source>
</evidence>
<reference evidence="8 9" key="1">
    <citation type="submission" date="2019-02" db="EMBL/GenBank/DDBJ databases">
        <title>Deep-cultivation of Planctomycetes and their phenomic and genomic characterization uncovers novel biology.</title>
        <authorList>
            <person name="Wiegand S."/>
            <person name="Jogler M."/>
            <person name="Boedeker C."/>
            <person name="Pinto D."/>
            <person name="Vollmers J."/>
            <person name="Rivas-Marin E."/>
            <person name="Kohn T."/>
            <person name="Peeters S.H."/>
            <person name="Heuer A."/>
            <person name="Rast P."/>
            <person name="Oberbeckmann S."/>
            <person name="Bunk B."/>
            <person name="Jeske O."/>
            <person name="Meyerdierks A."/>
            <person name="Storesund J.E."/>
            <person name="Kallscheuer N."/>
            <person name="Luecker S."/>
            <person name="Lage O.M."/>
            <person name="Pohl T."/>
            <person name="Merkel B.J."/>
            <person name="Hornburger P."/>
            <person name="Mueller R.-W."/>
            <person name="Bruemmer F."/>
            <person name="Labrenz M."/>
            <person name="Spormann A.M."/>
            <person name="Op den Camp H."/>
            <person name="Overmann J."/>
            <person name="Amann R."/>
            <person name="Jetten M.S.M."/>
            <person name="Mascher T."/>
            <person name="Medema M.H."/>
            <person name="Devos D.P."/>
            <person name="Kaster A.-K."/>
            <person name="Ovreas L."/>
            <person name="Rohde M."/>
            <person name="Galperin M.Y."/>
            <person name="Jogler C."/>
        </authorList>
    </citation>
    <scope>NUCLEOTIDE SEQUENCE [LARGE SCALE GENOMIC DNA]</scope>
    <source>
        <strain evidence="8 9">Q31a</strain>
    </source>
</reference>
<dbReference type="CDD" id="cd02149">
    <property type="entry name" value="NfsB-like"/>
    <property type="match status" value="1"/>
</dbReference>
<evidence type="ECO:0000313" key="9">
    <source>
        <dbReference type="Proteomes" id="UP000318017"/>
    </source>
</evidence>
<dbReference type="SUPFAM" id="SSF55469">
    <property type="entry name" value="FMN-dependent nitroreductase-like"/>
    <property type="match status" value="1"/>
</dbReference>
<dbReference type="Pfam" id="PF00881">
    <property type="entry name" value="Nitroreductase"/>
    <property type="match status" value="1"/>
</dbReference>
<name>A0A518GEQ8_9BACT</name>
<dbReference type="PANTHER" id="PTHR43673:SF2">
    <property type="entry name" value="NITROREDUCTASE"/>
    <property type="match status" value="1"/>
</dbReference>
<dbReference type="AlphaFoldDB" id="A0A518GEQ8"/>
<dbReference type="Proteomes" id="UP000318017">
    <property type="component" value="Chromosome"/>
</dbReference>
<proteinExistence type="inferred from homology"/>
<evidence type="ECO:0000256" key="3">
    <source>
        <dbReference type="ARBA" id="ARBA00022630"/>
    </source>
</evidence>
<dbReference type="Gene3D" id="3.40.109.10">
    <property type="entry name" value="NADH Oxidase"/>
    <property type="match status" value="1"/>
</dbReference>
<keyword evidence="4" id="KW-0288">FMN</keyword>
<dbReference type="InterPro" id="IPR000415">
    <property type="entry name" value="Nitroreductase-like"/>
</dbReference>
<evidence type="ECO:0000256" key="5">
    <source>
        <dbReference type="ARBA" id="ARBA00022857"/>
    </source>
</evidence>
<dbReference type="RefSeq" id="WP_145083922.1">
    <property type="nucleotide sequence ID" value="NZ_CP036298.1"/>
</dbReference>
<organism evidence="8 9">
    <name type="scientific">Aureliella helgolandensis</name>
    <dbReference type="NCBI Taxonomy" id="2527968"/>
    <lineage>
        <taxon>Bacteria</taxon>
        <taxon>Pseudomonadati</taxon>
        <taxon>Planctomycetota</taxon>
        <taxon>Planctomycetia</taxon>
        <taxon>Pirellulales</taxon>
        <taxon>Pirellulaceae</taxon>
        <taxon>Aureliella</taxon>
    </lineage>
</organism>
<protein>
    <submittedName>
        <fullName evidence="8">NAD(P)H nitroreductase YfkO</fullName>
        <ecNumber evidence="8">1.-.-.-</ecNumber>
    </submittedName>
</protein>
<dbReference type="InterPro" id="IPR033878">
    <property type="entry name" value="NfsB-like"/>
</dbReference>
<evidence type="ECO:0000256" key="2">
    <source>
        <dbReference type="ARBA" id="ARBA00007118"/>
    </source>
</evidence>
<evidence type="ECO:0000259" key="7">
    <source>
        <dbReference type="Pfam" id="PF00881"/>
    </source>
</evidence>
<dbReference type="EMBL" id="CP036298">
    <property type="protein sequence ID" value="QDV27084.1"/>
    <property type="molecule type" value="Genomic_DNA"/>
</dbReference>
<feature type="domain" description="Nitroreductase" evidence="7">
    <location>
        <begin position="14"/>
        <end position="189"/>
    </location>
</feature>
<accession>A0A518GEQ8</accession>
<dbReference type="EC" id="1.-.-.-" evidence="8"/>
<gene>
    <name evidence="8" type="primary">yfkO</name>
    <name evidence="8" type="ORF">Q31a_54710</name>
</gene>
<comment type="cofactor">
    <cofactor evidence="1">
        <name>FMN</name>
        <dbReference type="ChEBI" id="CHEBI:58210"/>
    </cofactor>
</comment>
<evidence type="ECO:0000313" key="8">
    <source>
        <dbReference type="EMBL" id="QDV27084.1"/>
    </source>
</evidence>
<dbReference type="KEGG" id="ahel:Q31a_54710"/>
<keyword evidence="9" id="KW-1185">Reference proteome</keyword>
<keyword evidence="3" id="KW-0285">Flavoprotein</keyword>
<evidence type="ECO:0000256" key="4">
    <source>
        <dbReference type="ARBA" id="ARBA00022643"/>
    </source>
</evidence>
<dbReference type="GO" id="GO:0016491">
    <property type="term" value="F:oxidoreductase activity"/>
    <property type="evidence" value="ECO:0007669"/>
    <property type="project" value="UniProtKB-KW"/>
</dbReference>
<comment type="similarity">
    <text evidence="2">Belongs to the nitroreductase family.</text>
</comment>
<dbReference type="OrthoDB" id="9812105at2"/>
<keyword evidence="5" id="KW-0521">NADP</keyword>
<evidence type="ECO:0000256" key="6">
    <source>
        <dbReference type="ARBA" id="ARBA00023002"/>
    </source>
</evidence>
<sequence>MSQPTPQQLLDSLNWRYATKRFDPLRRLDAETWNALEQSLILTPSSYGLQPWRFYIITDETVKAKLPSISWNQKQPQDCSHMVVLAARKTMDAEYVDTYMKSVIETRELPGEAVEGYRRILVSTIEKMETHLDWNCRQVYIALGQLMVAAALLGVDTCPMEGIAFSEYDKLLGIEDSEFTTVVGCAVGYRHAEDTQADAKKVRFSASDLVVHV</sequence>